<dbReference type="EMBL" id="JANIPJ010000003">
    <property type="protein sequence ID" value="MCR2803470.1"/>
    <property type="molecule type" value="Genomic_DNA"/>
</dbReference>
<keyword evidence="2" id="KW-0808">Transferase</keyword>
<dbReference type="CDD" id="cd02440">
    <property type="entry name" value="AdoMet_MTases"/>
    <property type="match status" value="1"/>
</dbReference>
<evidence type="ECO:0000313" key="3">
    <source>
        <dbReference type="Proteomes" id="UP001141950"/>
    </source>
</evidence>
<protein>
    <submittedName>
        <fullName evidence="2">RNA methyltransferase</fullName>
    </submittedName>
</protein>
<keyword evidence="3" id="KW-1185">Reference proteome</keyword>
<name>A0A9X2MNC4_9BACL</name>
<reference evidence="2" key="1">
    <citation type="submission" date="2022-08" db="EMBL/GenBank/DDBJ databases">
        <title>The genomic sequence of strain Paenibacillus sp. SCIV0701.</title>
        <authorList>
            <person name="Zhao H."/>
        </authorList>
    </citation>
    <scope>NUCLEOTIDE SEQUENCE</scope>
    <source>
        <strain evidence="2">SCIV0701</strain>
    </source>
</reference>
<comment type="caution">
    <text evidence="2">The sequence shown here is derived from an EMBL/GenBank/DDBJ whole genome shotgun (WGS) entry which is preliminary data.</text>
</comment>
<gene>
    <name evidence="2" type="ORF">NQZ67_06180</name>
</gene>
<proteinExistence type="predicted"/>
<dbReference type="PANTHER" id="PTHR14911:SF13">
    <property type="entry name" value="TRNA (GUANINE(6)-N2)-METHYLTRANSFERASE THUMP3"/>
    <property type="match status" value="1"/>
</dbReference>
<dbReference type="PANTHER" id="PTHR14911">
    <property type="entry name" value="THUMP DOMAIN-CONTAINING"/>
    <property type="match status" value="1"/>
</dbReference>
<evidence type="ECO:0000313" key="2">
    <source>
        <dbReference type="EMBL" id="MCR2803470.1"/>
    </source>
</evidence>
<evidence type="ECO:0000259" key="1">
    <source>
        <dbReference type="Pfam" id="PF01170"/>
    </source>
</evidence>
<organism evidence="2 3">
    <name type="scientific">Paenibacillus soyae</name>
    <dbReference type="NCBI Taxonomy" id="2969249"/>
    <lineage>
        <taxon>Bacteria</taxon>
        <taxon>Bacillati</taxon>
        <taxon>Bacillota</taxon>
        <taxon>Bacilli</taxon>
        <taxon>Bacillales</taxon>
        <taxon>Paenibacillaceae</taxon>
        <taxon>Paenibacillus</taxon>
    </lineage>
</organism>
<dbReference type="SUPFAM" id="SSF53335">
    <property type="entry name" value="S-adenosyl-L-methionine-dependent methyltransferases"/>
    <property type="match status" value="1"/>
</dbReference>
<keyword evidence="2" id="KW-0489">Methyltransferase</keyword>
<dbReference type="GO" id="GO:0016423">
    <property type="term" value="F:tRNA (guanine) methyltransferase activity"/>
    <property type="evidence" value="ECO:0007669"/>
    <property type="project" value="TreeGrafter"/>
</dbReference>
<accession>A0A9X2MNC4</accession>
<dbReference type="GO" id="GO:0030488">
    <property type="term" value="P:tRNA methylation"/>
    <property type="evidence" value="ECO:0007669"/>
    <property type="project" value="TreeGrafter"/>
</dbReference>
<dbReference type="AlphaFoldDB" id="A0A9X2MNC4"/>
<dbReference type="InterPro" id="IPR029063">
    <property type="entry name" value="SAM-dependent_MTases_sf"/>
</dbReference>
<feature type="domain" description="Ribosomal RNA large subunit methyltransferase K/L-like methyltransferase" evidence="1">
    <location>
        <begin position="158"/>
        <end position="257"/>
    </location>
</feature>
<dbReference type="InterPro" id="IPR000241">
    <property type="entry name" value="RlmKL-like_Mtase"/>
</dbReference>
<dbReference type="Proteomes" id="UP001141950">
    <property type="component" value="Unassembled WGS sequence"/>
</dbReference>
<dbReference type="Pfam" id="PF01170">
    <property type="entry name" value="UPF0020"/>
    <property type="match status" value="1"/>
</dbReference>
<dbReference type="RefSeq" id="WP_257443776.1">
    <property type="nucleotide sequence ID" value="NZ_JANIPJ010000003.1"/>
</dbReference>
<dbReference type="Gene3D" id="3.40.50.150">
    <property type="entry name" value="Vaccinia Virus protein VP39"/>
    <property type="match status" value="1"/>
</dbReference>
<sequence>MTETNKVVYAYVRHEEEAELCALELRSMLGARASIGDGLAVVEGDSLGLPNVDRSPFFKRRLDVIAEADTLPGLLEMLPGIELEGRSFKVLYTQGQGEHKVSSYGEQRELERLAGSKLRGTADMRNPDRLFGLMSYRGRWLFGTCAEGGKLWLKHQSKPQNYSTALPTRAARAIVNIAAGEANPPAFSMIDPCCGMGTVLIEALSMGFPIKGIDRNPMAARGARVNLAHFGYPDVVRLGDMREETGEYDAAIVDLPYNLCSVLPEEEASRMLLAVRRMAARAVIVATEEMDGLLSKAAFRVKDRARLSKGSFTRYISVVE</sequence>